<dbReference type="PANTHER" id="PTHR47150">
    <property type="entry name" value="OS12G0169200 PROTEIN"/>
    <property type="match status" value="1"/>
</dbReference>
<dbReference type="EMBL" id="ADAS02000205">
    <property type="protein sequence ID" value="OAV88152.1"/>
    <property type="molecule type" value="Genomic_DNA"/>
</dbReference>
<evidence type="ECO:0000313" key="3">
    <source>
        <dbReference type="EnsemblFungi" id="PTTG_11209-t43_1-p1"/>
    </source>
</evidence>
<keyword evidence="4" id="KW-1185">Reference proteome</keyword>
<dbReference type="OrthoDB" id="124998at2759"/>
<feature type="region of interest" description="Disordered" evidence="1">
    <location>
        <begin position="36"/>
        <end position="74"/>
    </location>
</feature>
<sequence length="149" mass="17924">MLRTSILPFPDQSESQRRRLLVCRIAQQNRKTVQQILDSDLDNKLDSSDSDEETRAPPKKKRQPNKDQDHLKHHKSMMNDYFNEFTRYNSRDFCQRFRMERGLVVRIIQDLTKHYPYFVQKAVNLSISIPKQQTLILSFLDRIAQERWD</sequence>
<accession>A0A0C4FDA4</accession>
<name>A0A0C4FDA4_PUCT1</name>
<dbReference type="Proteomes" id="UP000005240">
    <property type="component" value="Unassembled WGS sequence"/>
</dbReference>
<reference evidence="2" key="1">
    <citation type="submission" date="2009-11" db="EMBL/GenBank/DDBJ databases">
        <authorList>
            <consortium name="The Broad Institute Genome Sequencing Platform"/>
            <person name="Ward D."/>
            <person name="Feldgarden M."/>
            <person name="Earl A."/>
            <person name="Young S.K."/>
            <person name="Zeng Q."/>
            <person name="Koehrsen M."/>
            <person name="Alvarado L."/>
            <person name="Berlin A."/>
            <person name="Bochicchio J."/>
            <person name="Borenstein D."/>
            <person name="Chapman S.B."/>
            <person name="Chen Z."/>
            <person name="Engels R."/>
            <person name="Freedman E."/>
            <person name="Gellesch M."/>
            <person name="Goldberg J."/>
            <person name="Griggs A."/>
            <person name="Gujja S."/>
            <person name="Heilman E."/>
            <person name="Heiman D."/>
            <person name="Hepburn T."/>
            <person name="Howarth C."/>
            <person name="Jen D."/>
            <person name="Larson L."/>
            <person name="Lewis B."/>
            <person name="Mehta T."/>
            <person name="Park D."/>
            <person name="Pearson M."/>
            <person name="Roberts A."/>
            <person name="Saif S."/>
            <person name="Shea T."/>
            <person name="Shenoy N."/>
            <person name="Sisk P."/>
            <person name="Stolte C."/>
            <person name="Sykes S."/>
            <person name="Thomson T."/>
            <person name="Walk T."/>
            <person name="White J."/>
            <person name="Yandava C."/>
            <person name="Izard J."/>
            <person name="Baranova O.V."/>
            <person name="Blanton J.M."/>
            <person name="Tanner A.C."/>
            <person name="Dewhirst F.E."/>
            <person name="Haas B."/>
            <person name="Nusbaum C."/>
            <person name="Birren B."/>
        </authorList>
    </citation>
    <scope>NUCLEOTIDE SEQUENCE [LARGE SCALE GENOMIC DNA]</scope>
    <source>
        <strain evidence="2">1-1 BBBD Race 1</strain>
    </source>
</reference>
<protein>
    <submittedName>
        <fullName evidence="2 3">Uncharacterized protein</fullName>
    </submittedName>
</protein>
<reference evidence="2" key="2">
    <citation type="submission" date="2016-05" db="EMBL/GenBank/DDBJ databases">
        <title>Comparative analysis highlights variable genome content of wheat rusts and divergence of the mating loci.</title>
        <authorList>
            <person name="Cuomo C.A."/>
            <person name="Bakkeren G."/>
            <person name="Szabo L."/>
            <person name="Khalil H."/>
            <person name="Joly D."/>
            <person name="Goldberg J."/>
            <person name="Young S."/>
            <person name="Zeng Q."/>
            <person name="Fellers J."/>
        </authorList>
    </citation>
    <scope>NUCLEOTIDE SEQUENCE [LARGE SCALE GENOMIC DNA]</scope>
    <source>
        <strain evidence="2">1-1 BBBD Race 1</strain>
    </source>
</reference>
<dbReference type="AlphaFoldDB" id="A0A0C4FDA4"/>
<dbReference type="VEuPathDB" id="FungiDB:PTTG_11209"/>
<proteinExistence type="predicted"/>
<evidence type="ECO:0000256" key="1">
    <source>
        <dbReference type="SAM" id="MobiDB-lite"/>
    </source>
</evidence>
<reference evidence="3 4" key="3">
    <citation type="journal article" date="2017" name="G3 (Bethesda)">
        <title>Comparative analysis highlights variable genome content of wheat rusts and divergence of the mating loci.</title>
        <authorList>
            <person name="Cuomo C.A."/>
            <person name="Bakkeren G."/>
            <person name="Khalil H.B."/>
            <person name="Panwar V."/>
            <person name="Joly D."/>
            <person name="Linning R."/>
            <person name="Sakthikumar S."/>
            <person name="Song X."/>
            <person name="Adiconis X."/>
            <person name="Fan L."/>
            <person name="Goldberg J.M."/>
            <person name="Levin J.Z."/>
            <person name="Young S."/>
            <person name="Zeng Q."/>
            <person name="Anikster Y."/>
            <person name="Bruce M."/>
            <person name="Wang M."/>
            <person name="Yin C."/>
            <person name="McCallum B."/>
            <person name="Szabo L.J."/>
            <person name="Hulbert S."/>
            <person name="Chen X."/>
            <person name="Fellers J.P."/>
        </authorList>
    </citation>
    <scope>NUCLEOTIDE SEQUENCE</scope>
    <source>
        <strain evidence="3">isolate 1-1 / race 1 (BBBD)</strain>
        <strain evidence="4">Isolate 1-1 / race 1 (BBBD)</strain>
    </source>
</reference>
<dbReference type="EnsemblFungi" id="PTTG_11209-t43_1">
    <property type="protein sequence ID" value="PTTG_11209-t43_1-p1"/>
    <property type="gene ID" value="PTTG_11209"/>
</dbReference>
<evidence type="ECO:0000313" key="2">
    <source>
        <dbReference type="EMBL" id="OAV88152.1"/>
    </source>
</evidence>
<gene>
    <name evidence="2" type="ORF">PTTG_11209</name>
</gene>
<dbReference type="PANTHER" id="PTHR47150:SF5">
    <property type="entry name" value="OS07G0546750 PROTEIN"/>
    <property type="match status" value="1"/>
</dbReference>
<evidence type="ECO:0000313" key="4">
    <source>
        <dbReference type="Proteomes" id="UP000005240"/>
    </source>
</evidence>
<organism evidence="2">
    <name type="scientific">Puccinia triticina (isolate 1-1 / race 1 (BBBD))</name>
    <name type="common">Brown leaf rust fungus</name>
    <dbReference type="NCBI Taxonomy" id="630390"/>
    <lineage>
        <taxon>Eukaryota</taxon>
        <taxon>Fungi</taxon>
        <taxon>Dikarya</taxon>
        <taxon>Basidiomycota</taxon>
        <taxon>Pucciniomycotina</taxon>
        <taxon>Pucciniomycetes</taxon>
        <taxon>Pucciniales</taxon>
        <taxon>Pucciniaceae</taxon>
        <taxon>Puccinia</taxon>
    </lineage>
</organism>
<reference evidence="3" key="4">
    <citation type="submission" date="2025-05" db="UniProtKB">
        <authorList>
            <consortium name="EnsemblFungi"/>
        </authorList>
    </citation>
    <scope>IDENTIFICATION</scope>
    <source>
        <strain evidence="3">isolate 1-1 / race 1 (BBBD)</strain>
    </source>
</reference>